<dbReference type="AlphaFoldDB" id="A0A8J6M871"/>
<feature type="signal peptide" evidence="2">
    <location>
        <begin position="1"/>
        <end position="18"/>
    </location>
</feature>
<keyword evidence="4" id="KW-1185">Reference proteome</keyword>
<proteinExistence type="predicted"/>
<dbReference type="InterPro" id="IPR032675">
    <property type="entry name" value="LRR_dom_sf"/>
</dbReference>
<evidence type="ECO:0000313" key="4">
    <source>
        <dbReference type="Proteomes" id="UP000607645"/>
    </source>
</evidence>
<reference evidence="3" key="1">
    <citation type="submission" date="2020-08" db="EMBL/GenBank/DDBJ databases">
        <title>Genome public.</title>
        <authorList>
            <person name="Liu C."/>
            <person name="Sun Q."/>
        </authorList>
    </citation>
    <scope>NUCLEOTIDE SEQUENCE</scope>
    <source>
        <strain evidence="3">NSJ-52</strain>
    </source>
</reference>
<organism evidence="3 4">
    <name type="scientific">Lawsonibacter faecis</name>
    <dbReference type="NCBI Taxonomy" id="2763052"/>
    <lineage>
        <taxon>Bacteria</taxon>
        <taxon>Bacillati</taxon>
        <taxon>Bacillota</taxon>
        <taxon>Clostridia</taxon>
        <taxon>Eubacteriales</taxon>
        <taxon>Oscillospiraceae</taxon>
        <taxon>Lawsonibacter</taxon>
    </lineage>
</organism>
<dbReference type="Gene3D" id="2.60.40.4270">
    <property type="entry name" value="Listeria-Bacteroides repeat domain"/>
    <property type="match status" value="1"/>
</dbReference>
<protein>
    <submittedName>
        <fullName evidence="3">InlB B-repeat-containing protein</fullName>
    </submittedName>
</protein>
<evidence type="ECO:0000313" key="3">
    <source>
        <dbReference type="EMBL" id="MBC5737477.1"/>
    </source>
</evidence>
<dbReference type="RefSeq" id="WP_186919294.1">
    <property type="nucleotide sequence ID" value="NZ_JACOPQ010000007.1"/>
</dbReference>
<accession>A0A8J6M871</accession>
<dbReference type="Gene3D" id="3.80.10.10">
    <property type="entry name" value="Ribonuclease Inhibitor"/>
    <property type="match status" value="1"/>
</dbReference>
<dbReference type="Proteomes" id="UP000607645">
    <property type="component" value="Unassembled WGS sequence"/>
</dbReference>
<comment type="caution">
    <text evidence="3">The sequence shown here is derived from an EMBL/GenBank/DDBJ whole genome shotgun (WGS) entry which is preliminary data.</text>
</comment>
<sequence>MGRTVVFLLSLLCLLPLAGCSEVAPRTDIQVCIQPPEEVTVENNGIFISPGEDAVFYLEMASGCSVSGVDYPGGYRTARRGGKVELTLEQVRYPTRVTLEVTRRYASVTYLPNGGTGEESTVTYDLTNHARPNTDTGVDLFSREGYTLTGWNTAADGSGERVGLGSRITPAPGGVTLYAQWERWTEEASFAWTVVEDGAVITGYRGADEHLIVPAQIGGQAVVGITAGAFEDCAAGRVVFPNTLRWVEDGAFRRCRASTLVLFDNIERIGDDAFTDGALRTLFINAVEAPYGYGYRKESCYADKVDLLILTQGERRLIGYGGCAMWYNLDGAMMAAAFPAYTLINLGLNGTVNSAVQMQIMGAFLGEGDVLFHTPELSSKYQLLGATEMGDNDVRLWCGLENNYDLFALVDLGSVSGVLDSLCHYLSVKDGRSSYYAVYQDGNRRTYLDRFGCASFYRGVSQEKLSDSVYLDPAYLTEAGMGRLEAYYDWYASLGVAVFVSYPCVNLDAVPEGQRGNAALMDERFREFIGGMDSAALVSSLEDYLYENADFYDTNYHLLTDPAIQNTAKWIFDLQPYLGEKAA</sequence>
<name>A0A8J6M871_9FIRM</name>
<dbReference type="Pfam" id="PF09479">
    <property type="entry name" value="Flg_new"/>
    <property type="match status" value="1"/>
</dbReference>
<dbReference type="InterPro" id="IPR042229">
    <property type="entry name" value="Listeria/Bacterioides_rpt_sf"/>
</dbReference>
<keyword evidence="2" id="KW-0732">Signal</keyword>
<dbReference type="EMBL" id="JACOPQ010000007">
    <property type="protein sequence ID" value="MBC5737477.1"/>
    <property type="molecule type" value="Genomic_DNA"/>
</dbReference>
<gene>
    <name evidence="3" type="ORF">H8S62_10715</name>
</gene>
<comment type="subcellular location">
    <subcellularLocation>
        <location evidence="1">Cell envelope</location>
    </subcellularLocation>
</comment>
<dbReference type="GO" id="GO:0030313">
    <property type="term" value="C:cell envelope"/>
    <property type="evidence" value="ECO:0007669"/>
    <property type="project" value="UniProtKB-SubCell"/>
</dbReference>
<feature type="chain" id="PRO_5039549816" evidence="2">
    <location>
        <begin position="19"/>
        <end position="583"/>
    </location>
</feature>
<dbReference type="InterPro" id="IPR013378">
    <property type="entry name" value="InlB-like_B-rpt"/>
</dbReference>
<evidence type="ECO:0000256" key="2">
    <source>
        <dbReference type="SAM" id="SignalP"/>
    </source>
</evidence>
<evidence type="ECO:0000256" key="1">
    <source>
        <dbReference type="ARBA" id="ARBA00004196"/>
    </source>
</evidence>